<dbReference type="GO" id="GO:0010427">
    <property type="term" value="F:abscisic acid binding"/>
    <property type="evidence" value="ECO:0007669"/>
    <property type="project" value="InterPro"/>
</dbReference>
<evidence type="ECO:0000256" key="2">
    <source>
        <dbReference type="ARBA" id="ARBA00022821"/>
    </source>
</evidence>
<dbReference type="PANTHER" id="PTHR31213">
    <property type="entry name" value="OS08G0374000 PROTEIN-RELATED"/>
    <property type="match status" value="1"/>
</dbReference>
<protein>
    <recommendedName>
        <fullName evidence="4">Bet v I/Major latex protein domain-containing protein</fullName>
    </recommendedName>
</protein>
<keyword evidence="3" id="KW-0568">Pathogenesis-related protein</keyword>
<reference evidence="5 6" key="1">
    <citation type="submission" date="2024-01" db="EMBL/GenBank/DDBJ databases">
        <title>The genomes of 5 underutilized Papilionoideae crops provide insights into root nodulation and disease resistanc.</title>
        <authorList>
            <person name="Jiang F."/>
        </authorList>
    </citation>
    <scope>NUCLEOTIDE SEQUENCE [LARGE SCALE GENOMIC DNA]</scope>
    <source>
        <strain evidence="5">LVBAO_FW01</strain>
        <tissue evidence="5">Leaves</tissue>
    </source>
</reference>
<dbReference type="Pfam" id="PF00407">
    <property type="entry name" value="Bet_v_1"/>
    <property type="match status" value="1"/>
</dbReference>
<dbReference type="PANTHER" id="PTHR31213:SF17">
    <property type="entry name" value="MAJOR ALLERGEN PRU AR 1-LIKE"/>
    <property type="match status" value="1"/>
</dbReference>
<dbReference type="FunFam" id="3.30.530.20:FF:000007">
    <property type="entry name" value="Major pollen allergen Bet v 1-A"/>
    <property type="match status" value="1"/>
</dbReference>
<dbReference type="InterPro" id="IPR000916">
    <property type="entry name" value="Bet_v_I/MLP"/>
</dbReference>
<dbReference type="AlphaFoldDB" id="A0AAN9LA23"/>
<dbReference type="EMBL" id="JAYMYQ010000005">
    <property type="protein sequence ID" value="KAK7329498.1"/>
    <property type="molecule type" value="Genomic_DNA"/>
</dbReference>
<dbReference type="GO" id="GO:0009738">
    <property type="term" value="P:abscisic acid-activated signaling pathway"/>
    <property type="evidence" value="ECO:0007669"/>
    <property type="project" value="InterPro"/>
</dbReference>
<evidence type="ECO:0000313" key="5">
    <source>
        <dbReference type="EMBL" id="KAK7329498.1"/>
    </source>
</evidence>
<sequence length="160" mass="17546">MNALTFTEEFASPVQAGRMFKALILDAPNLIPKLMPQAIKNVQLVEGNGGPGSIQEITVAEGDHIKHLKHRIDAIDKENLKYSYAVIEGDDLLEKVDSISHEIKFEPTENGGSKAKNVSKYHPKPGVDIKEDDFKAAREKAMGLFKVVEAYLVANPGAYA</sequence>
<dbReference type="InterPro" id="IPR023393">
    <property type="entry name" value="START-like_dom_sf"/>
</dbReference>
<dbReference type="GO" id="GO:0004864">
    <property type="term" value="F:protein phosphatase inhibitor activity"/>
    <property type="evidence" value="ECO:0007669"/>
    <property type="project" value="InterPro"/>
</dbReference>
<name>A0AAN9LA23_CANGL</name>
<organism evidence="5 6">
    <name type="scientific">Canavalia gladiata</name>
    <name type="common">Sword bean</name>
    <name type="synonym">Dolichos gladiatus</name>
    <dbReference type="NCBI Taxonomy" id="3824"/>
    <lineage>
        <taxon>Eukaryota</taxon>
        <taxon>Viridiplantae</taxon>
        <taxon>Streptophyta</taxon>
        <taxon>Embryophyta</taxon>
        <taxon>Tracheophyta</taxon>
        <taxon>Spermatophyta</taxon>
        <taxon>Magnoliopsida</taxon>
        <taxon>eudicotyledons</taxon>
        <taxon>Gunneridae</taxon>
        <taxon>Pentapetalae</taxon>
        <taxon>rosids</taxon>
        <taxon>fabids</taxon>
        <taxon>Fabales</taxon>
        <taxon>Fabaceae</taxon>
        <taxon>Papilionoideae</taxon>
        <taxon>50 kb inversion clade</taxon>
        <taxon>NPAAA clade</taxon>
        <taxon>indigoferoid/millettioid clade</taxon>
        <taxon>Phaseoleae</taxon>
        <taxon>Canavalia</taxon>
    </lineage>
</organism>
<dbReference type="InterPro" id="IPR050279">
    <property type="entry name" value="Plant_def-hormone_signal"/>
</dbReference>
<dbReference type="CDD" id="cd07816">
    <property type="entry name" value="Bet_v1-like"/>
    <property type="match status" value="1"/>
</dbReference>
<dbReference type="GO" id="GO:0005737">
    <property type="term" value="C:cytoplasm"/>
    <property type="evidence" value="ECO:0007669"/>
    <property type="project" value="TreeGrafter"/>
</dbReference>
<evidence type="ECO:0000313" key="6">
    <source>
        <dbReference type="Proteomes" id="UP001367508"/>
    </source>
</evidence>
<dbReference type="InterPro" id="IPR024949">
    <property type="entry name" value="Bet_v_I_allergen"/>
</dbReference>
<dbReference type="SUPFAM" id="SSF55961">
    <property type="entry name" value="Bet v1-like"/>
    <property type="match status" value="1"/>
</dbReference>
<evidence type="ECO:0000259" key="4">
    <source>
        <dbReference type="Pfam" id="PF00407"/>
    </source>
</evidence>
<gene>
    <name evidence="5" type="ORF">VNO77_23668</name>
</gene>
<dbReference type="GO" id="GO:0038023">
    <property type="term" value="F:signaling receptor activity"/>
    <property type="evidence" value="ECO:0007669"/>
    <property type="project" value="InterPro"/>
</dbReference>
<dbReference type="Gene3D" id="3.30.530.20">
    <property type="match status" value="1"/>
</dbReference>
<dbReference type="PRINTS" id="PR00634">
    <property type="entry name" value="BETALLERGEN"/>
</dbReference>
<evidence type="ECO:0000256" key="3">
    <source>
        <dbReference type="ARBA" id="ARBA00023265"/>
    </source>
</evidence>
<dbReference type="GO" id="GO:0005634">
    <property type="term" value="C:nucleus"/>
    <property type="evidence" value="ECO:0007669"/>
    <property type="project" value="TreeGrafter"/>
</dbReference>
<feature type="domain" description="Bet v I/Major latex protein" evidence="4">
    <location>
        <begin position="4"/>
        <end position="154"/>
    </location>
</feature>
<dbReference type="GO" id="GO:0006952">
    <property type="term" value="P:defense response"/>
    <property type="evidence" value="ECO:0007669"/>
    <property type="project" value="UniProtKB-KW"/>
</dbReference>
<dbReference type="Proteomes" id="UP001367508">
    <property type="component" value="Unassembled WGS sequence"/>
</dbReference>
<comment type="caution">
    <text evidence="5">The sequence shown here is derived from an EMBL/GenBank/DDBJ whole genome shotgun (WGS) entry which is preliminary data.</text>
</comment>
<proteinExistence type="inferred from homology"/>
<comment type="similarity">
    <text evidence="1">Belongs to the BetVI family.</text>
</comment>
<accession>A0AAN9LA23</accession>
<keyword evidence="2" id="KW-0611">Plant defense</keyword>
<evidence type="ECO:0000256" key="1">
    <source>
        <dbReference type="ARBA" id="ARBA00009744"/>
    </source>
</evidence>
<keyword evidence="6" id="KW-1185">Reference proteome</keyword>